<comment type="caution">
    <text evidence="2">The sequence shown here is derived from an EMBL/GenBank/DDBJ whole genome shotgun (WGS) entry which is preliminary data.</text>
</comment>
<dbReference type="EMBL" id="SMSE01000001">
    <property type="protein sequence ID" value="TDG14877.1"/>
    <property type="molecule type" value="Genomic_DNA"/>
</dbReference>
<evidence type="ECO:0000313" key="3">
    <source>
        <dbReference type="Proteomes" id="UP000295554"/>
    </source>
</evidence>
<dbReference type="OrthoDB" id="581683at2"/>
<dbReference type="InterPro" id="IPR037401">
    <property type="entry name" value="SnoaL-like"/>
</dbReference>
<sequence>MTDPSVPCPSPAEVDDRLAIIDVLLRHCRGLDRNDAPLLKRCYWPEAEVDYGSFKGPAHSFAELIGPALAEAYELTRHCIGNTLVELQGDTALVESYVRAGHLFTGGQAEMCFEGRYLDRLQKRAGRWGIIHRQVVMDWSRTRKLEDARDSEAFADLARGRDDDRDPLHAFLAGGNTA</sequence>
<dbReference type="Proteomes" id="UP000295554">
    <property type="component" value="Unassembled WGS sequence"/>
</dbReference>
<dbReference type="SUPFAM" id="SSF54427">
    <property type="entry name" value="NTF2-like"/>
    <property type="match status" value="1"/>
</dbReference>
<dbReference type="InterPro" id="IPR032710">
    <property type="entry name" value="NTF2-like_dom_sf"/>
</dbReference>
<dbReference type="AlphaFoldDB" id="A0A4R5LU92"/>
<evidence type="ECO:0000313" key="2">
    <source>
        <dbReference type="EMBL" id="TDG14877.1"/>
    </source>
</evidence>
<dbReference type="Pfam" id="PF13577">
    <property type="entry name" value="SnoaL_4"/>
    <property type="match status" value="1"/>
</dbReference>
<keyword evidence="3" id="KW-1185">Reference proteome</keyword>
<reference evidence="2 3" key="1">
    <citation type="submission" date="2019-03" db="EMBL/GenBank/DDBJ databases">
        <title>Seongchinamella monodicae gen. nov., sp. nov., a novel member of the Gammaproteobacteria isolated from a tidal mudflat of beach.</title>
        <authorList>
            <person name="Yang H.G."/>
            <person name="Kang J.W."/>
            <person name="Lee S.D."/>
        </authorList>
    </citation>
    <scope>NUCLEOTIDE SEQUENCE [LARGE SCALE GENOMIC DNA]</scope>
    <source>
        <strain evidence="2 3">GH4-78</strain>
    </source>
</reference>
<proteinExistence type="predicted"/>
<protein>
    <submittedName>
        <fullName evidence="2">Nuclear transport factor 2 family protein</fullName>
    </submittedName>
</protein>
<name>A0A4R5LU92_9GAMM</name>
<evidence type="ECO:0000259" key="1">
    <source>
        <dbReference type="Pfam" id="PF13577"/>
    </source>
</evidence>
<dbReference type="Gene3D" id="3.10.450.50">
    <property type="match status" value="1"/>
</dbReference>
<accession>A0A4R5LU92</accession>
<gene>
    <name evidence="2" type="ORF">E2F43_01130</name>
</gene>
<feature type="domain" description="SnoaL-like" evidence="1">
    <location>
        <begin position="13"/>
        <end position="133"/>
    </location>
</feature>
<dbReference type="RefSeq" id="WP_133209042.1">
    <property type="nucleotide sequence ID" value="NZ_SMSE01000001.1"/>
</dbReference>
<organism evidence="2 3">
    <name type="scientific">Seongchinamella unica</name>
    <dbReference type="NCBI Taxonomy" id="2547392"/>
    <lineage>
        <taxon>Bacteria</taxon>
        <taxon>Pseudomonadati</taxon>
        <taxon>Pseudomonadota</taxon>
        <taxon>Gammaproteobacteria</taxon>
        <taxon>Cellvibrionales</taxon>
        <taxon>Halieaceae</taxon>
        <taxon>Seongchinamella</taxon>
    </lineage>
</organism>